<dbReference type="InterPro" id="IPR055197">
    <property type="entry name" value="PHDvar_NSD"/>
</dbReference>
<dbReference type="CDD" id="cd05838">
    <property type="entry name" value="PWWP_NSD_rpt2"/>
    <property type="match status" value="1"/>
</dbReference>
<dbReference type="InterPro" id="IPR001965">
    <property type="entry name" value="Znf_PHD"/>
</dbReference>
<keyword evidence="13" id="KW-0804">Transcription</keyword>
<dbReference type="GO" id="GO:0140938">
    <property type="term" value="F:histone H3 methyltransferase activity"/>
    <property type="evidence" value="ECO:0007669"/>
    <property type="project" value="UniProtKB-ARBA"/>
</dbReference>
<feature type="region of interest" description="Disordered" evidence="15">
    <location>
        <begin position="346"/>
        <end position="399"/>
    </location>
</feature>
<dbReference type="InterPro" id="IPR000313">
    <property type="entry name" value="PWWP_dom"/>
</dbReference>
<dbReference type="GO" id="GO:0005694">
    <property type="term" value="C:chromosome"/>
    <property type="evidence" value="ECO:0007669"/>
    <property type="project" value="UniProtKB-SubCell"/>
</dbReference>
<dbReference type="CDD" id="cd15568">
    <property type="entry name" value="PHD5_NSD"/>
    <property type="match status" value="1"/>
</dbReference>
<dbReference type="FunFam" id="2.170.270.10:FF:000002">
    <property type="entry name" value="Histone-lysine N-methyltransferase"/>
    <property type="match status" value="1"/>
</dbReference>
<dbReference type="InterPro" id="IPR059153">
    <property type="entry name" value="NSD_PHD-1st"/>
</dbReference>
<dbReference type="InterPro" id="IPR046341">
    <property type="entry name" value="SET_dom_sf"/>
</dbReference>
<dbReference type="InterPro" id="IPR011011">
    <property type="entry name" value="Znf_FYVE_PHD"/>
</dbReference>
<dbReference type="SMART" id="SM00293">
    <property type="entry name" value="PWWP"/>
    <property type="match status" value="2"/>
</dbReference>
<dbReference type="Pfam" id="PF17982">
    <property type="entry name" value="C5HCH"/>
    <property type="match status" value="1"/>
</dbReference>
<dbReference type="Pfam" id="PF23011">
    <property type="entry name" value="PHD-1st_NSD"/>
    <property type="match status" value="1"/>
</dbReference>
<dbReference type="PROSITE" id="PS01359">
    <property type="entry name" value="ZF_PHD_1"/>
    <property type="match status" value="1"/>
</dbReference>
<name>A0AAN9VMF2_9ORTH</name>
<dbReference type="Pfam" id="PF00856">
    <property type="entry name" value="SET"/>
    <property type="match status" value="1"/>
</dbReference>
<feature type="compositionally biased region" description="Polar residues" evidence="15">
    <location>
        <begin position="505"/>
        <end position="518"/>
    </location>
</feature>
<feature type="region of interest" description="Disordered" evidence="15">
    <location>
        <begin position="106"/>
        <end position="132"/>
    </location>
</feature>
<sequence>MKNISKGSDQHSKELSTCTPSIQDGNECLTDKVEKSSETSPAVSRYGRTHKPKISEDFLPTDKKVGAILGLSPKSRLSLAHDSSRSSTSPNKAVEKGRIIHELFKEERKSTRGRKPKLKLSNSSHLEKKLEEKRNESLCEKTLEVKSEVSTSEKAKDNHQTQVEVEKRNIVNKGENEVDHEIMSPDVTSSVDDNILSERLGDSPVQIKIGSDCGWVPGDLAWARVGGHPFWPCMIAVDPHSAVYTKIKRVGRGLSSVQRSLHVQFFGDNGRHSWVTTNCVIKFEGKNGLQSFAEKVLSEIKKKDKKFSSAFSIRPSSKVQWDCAVQEAEEALPKTNQERIKFFEENFPPEINDENQGTKNYANTADGEKKQSKTFKRKRNSISGDDKPRKQIKVDPESSAVKIKEEKEISERIVNASSERPKKRKRHEKKEPYDFRSFADKYSKHASEIHPGLSEENLQKLMVRMWSAMDESEKAVYKREREDSFDESSSAEEDTSDNDDRVENYNDNSSDSTRESTPSLTFAGALVKKVSGLFRGTRQEKVCQICWKPGNTIKCRGPCLGVFHVDCYKYPTVKSECPETEIKKRGRKPKNMKSDNAIASENGGDIISDNSTDKESKVEKTTNEEEKEKYNGDKENKQSTEEFESGEFRCRDCAENRMPLCFVCGSEKDPKTDSDVRIRCINGHCGKFYHLECVKAWPQASCVGSSKKQINGNKNVMATEGSATQVLTCPQHVCHTCASDDPRNATMRFNHERLVRCILCPTTYHTGNYCVPAGSEILTGSQIICPRHYEAPVKGNHHVNAAWCFICAMGGSLICCDLCPTSFHAECLHIAPPEGGYICEDCDTGRYPLYGEVVWVKLGAYRWWPAQILFPNQVPDNIENLTHKRGEFAVRFFGSHDHYWVNRGRVFLYQEGDTGHKSAKKTSVDGLFQKALTEAAEVHKKIRVDRSLREAEARPGMKPPSYVRIKANKPVGNVRVYEADLSSMTPCECDPDSKNPCGIDSDCLNRILMVECTPGVCAAGDRCGNQCFVKRQYPPLEPFRTESRGWGLRALKNLHKGEFVIEYVGEMIDEAEYRRRLDDKHKEKDENYYFLTIDNHRLLDAGPKGNVARFMNHSCQPNCETQKWTVNGDTRVGLFALQDIPKGEELTFNYNLECVGPDKKPCMCGAPNCSGYIGVKVSKLVEEDRKAKLGRQDNQKSAKRKKKRQYIKLTEAECFECGGGGELLLCDNKTCPKGFHLNCAKRKNWPEGKWLCPWHYCDVCQRRTGKRCGFCPRSYCIQHADGNIRLNSSLGMVCQKHDEELELKAVSNPYNEILEDVEMCLKGINNSNDSKDVLQDEKESKTNDSSELAEECTNIEVNPHCGELIVNSNNPSHDSVLSSPNDQATSQEIDDKPQESTSLLSTSNMSIKKKRGRPKKYPLSPPTLAHYITPKFPGKSEMKTLHFISKLEDGSVLKKKRGRKKKNPLPDSELKEIVQLNAGVQTCTEDQKTVEAEPLPENRLHSPLKHSDETTPNNASNLVFPRTSNRKRQPSEKLAAYINSQTKSAKKRKNITLDNYVIKLETTTTTDLERNVFVKCNSSPEAIKSDKNLIRSDSELNGASFSTPIKKGRGRPKKILIRRLEKRIIFKSNEDAEFNQIKKISDTSEKSYVIKSVKDSKPTKSPKKTNKMCTANMDKIFAAKSDKNSAVSDKRNASKTTKVYSTPSASKDIQPVLKSYMKKMPKKTILQRVDHKPDLSKFPLDCNQKLLAANFTENRFQPRENVLVTISSASKKVGDEQRHLYQKHGINGTSEIAVNNTLLESFDDNETQYFNENITTIPIKFSEFGQMNDEFGIENQSPSEELIETRTNLDSEFITPHSEETTEKLSEDGKYQILTNMRPDSLDIEKQGSVIMGVES</sequence>
<dbReference type="SMART" id="SM00384">
    <property type="entry name" value="AT_hook"/>
    <property type="match status" value="4"/>
</dbReference>
<feature type="region of interest" description="Disordered" evidence="15">
    <location>
        <begin position="1682"/>
        <end position="1702"/>
    </location>
</feature>
<evidence type="ECO:0000256" key="15">
    <source>
        <dbReference type="SAM" id="MobiDB-lite"/>
    </source>
</evidence>
<dbReference type="SUPFAM" id="SSF63748">
    <property type="entry name" value="Tudor/PWWP/MBT"/>
    <property type="match status" value="2"/>
</dbReference>
<evidence type="ECO:0000256" key="2">
    <source>
        <dbReference type="ARBA" id="ARBA00004286"/>
    </source>
</evidence>
<dbReference type="CDD" id="cd15567">
    <property type="entry name" value="PHD4_NSD"/>
    <property type="match status" value="1"/>
</dbReference>
<feature type="compositionally biased region" description="Polar residues" evidence="15">
    <location>
        <begin position="15"/>
        <end position="24"/>
    </location>
</feature>
<evidence type="ECO:0000256" key="7">
    <source>
        <dbReference type="ARBA" id="ARBA00022691"/>
    </source>
</evidence>
<dbReference type="Gene3D" id="1.10.30.10">
    <property type="entry name" value="High mobility group box domain"/>
    <property type="match status" value="1"/>
</dbReference>
<keyword evidence="4" id="KW-0597">Phosphoprotein</keyword>
<keyword evidence="6" id="KW-0808">Transferase</keyword>
<feature type="region of interest" description="Disordered" evidence="15">
    <location>
        <begin position="1367"/>
        <end position="1422"/>
    </location>
</feature>
<dbReference type="InterPro" id="IPR019786">
    <property type="entry name" value="Zinc_finger_PHD-type_CS"/>
</dbReference>
<dbReference type="EMBL" id="JAZDUA010000176">
    <property type="protein sequence ID" value="KAK7865466.1"/>
    <property type="molecule type" value="Genomic_DNA"/>
</dbReference>
<feature type="region of interest" description="Disordered" evidence="15">
    <location>
        <begin position="579"/>
        <end position="640"/>
    </location>
</feature>
<evidence type="ECO:0000313" key="20">
    <source>
        <dbReference type="EMBL" id="KAK7865466.1"/>
    </source>
</evidence>
<dbReference type="Gene3D" id="3.30.40.10">
    <property type="entry name" value="Zinc/RING finger domain, C3HC4 (zinc finger)"/>
    <property type="match status" value="2"/>
</dbReference>
<feature type="compositionally biased region" description="Basic and acidic residues" evidence="15">
    <location>
        <begin position="1485"/>
        <end position="1509"/>
    </location>
</feature>
<dbReference type="PANTHER" id="PTHR22884">
    <property type="entry name" value="SET DOMAIN PROTEINS"/>
    <property type="match status" value="1"/>
</dbReference>
<dbReference type="Pfam" id="PF22908">
    <property type="entry name" value="PHD_NSD"/>
    <property type="match status" value="1"/>
</dbReference>
<evidence type="ECO:0000256" key="4">
    <source>
        <dbReference type="ARBA" id="ARBA00022553"/>
    </source>
</evidence>
<keyword evidence="10" id="KW-0863">Zinc-finger</keyword>
<feature type="domain" description="AWS" evidence="19">
    <location>
        <begin position="982"/>
        <end position="1032"/>
    </location>
</feature>
<comment type="subcellular location">
    <subcellularLocation>
        <location evidence="2">Chromosome</location>
    </subcellularLocation>
    <subcellularLocation>
        <location evidence="1">Nucleus</location>
    </subcellularLocation>
</comment>
<dbReference type="InterPro" id="IPR041306">
    <property type="entry name" value="C5HCH"/>
</dbReference>
<keyword evidence="9" id="KW-0677">Repeat</keyword>
<evidence type="ECO:0000256" key="1">
    <source>
        <dbReference type="ARBA" id="ARBA00004123"/>
    </source>
</evidence>
<evidence type="ECO:0000256" key="8">
    <source>
        <dbReference type="ARBA" id="ARBA00022723"/>
    </source>
</evidence>
<feature type="compositionally biased region" description="Polar residues" evidence="15">
    <location>
        <begin position="1367"/>
        <end position="1387"/>
    </location>
</feature>
<keyword evidence="5" id="KW-0489">Methyltransferase</keyword>
<feature type="compositionally biased region" description="Basic and acidic residues" evidence="15">
    <location>
        <begin position="1682"/>
        <end position="1692"/>
    </location>
</feature>
<dbReference type="GO" id="GO:0016279">
    <property type="term" value="F:protein-lysine N-methyltransferase activity"/>
    <property type="evidence" value="ECO:0007669"/>
    <property type="project" value="UniProtKB-ARBA"/>
</dbReference>
<feature type="domain" description="PWWP" evidence="17">
    <location>
        <begin position="217"/>
        <end position="285"/>
    </location>
</feature>
<dbReference type="GO" id="GO:0003677">
    <property type="term" value="F:DNA binding"/>
    <property type="evidence" value="ECO:0007669"/>
    <property type="project" value="InterPro"/>
</dbReference>
<dbReference type="InterPro" id="IPR050777">
    <property type="entry name" value="SET2_Histone-Lys_MeTrsfase"/>
</dbReference>
<keyword evidence="12" id="KW-0805">Transcription regulation</keyword>
<keyword evidence="14" id="KW-0539">Nucleus</keyword>
<dbReference type="Gene3D" id="2.30.30.140">
    <property type="match status" value="2"/>
</dbReference>
<dbReference type="InterPro" id="IPR006560">
    <property type="entry name" value="AWS_dom"/>
</dbReference>
<evidence type="ECO:0000256" key="12">
    <source>
        <dbReference type="ARBA" id="ARBA00023015"/>
    </source>
</evidence>
<dbReference type="SUPFAM" id="SSF82199">
    <property type="entry name" value="SET domain"/>
    <property type="match status" value="1"/>
</dbReference>
<dbReference type="SUPFAM" id="SSF57903">
    <property type="entry name" value="FYVE/PHD zinc finger"/>
    <property type="match status" value="3"/>
</dbReference>
<dbReference type="Gene3D" id="2.170.270.10">
    <property type="entry name" value="SET domain"/>
    <property type="match status" value="1"/>
</dbReference>
<dbReference type="CDD" id="cd19173">
    <property type="entry name" value="SET_NSD"/>
    <property type="match status" value="1"/>
</dbReference>
<keyword evidence="7" id="KW-0949">S-adenosyl-L-methionine</keyword>
<dbReference type="CDD" id="cd20144">
    <property type="entry name" value="PWWP_NSD_rpt1"/>
    <property type="match status" value="1"/>
</dbReference>
<evidence type="ECO:0000259" key="17">
    <source>
        <dbReference type="PROSITE" id="PS50812"/>
    </source>
</evidence>
<feature type="region of interest" description="Disordered" evidence="15">
    <location>
        <begin position="1"/>
        <end position="58"/>
    </location>
</feature>
<keyword evidence="8" id="KW-0479">Metal-binding</keyword>
<organism evidence="20 21">
    <name type="scientific">Gryllus longicercus</name>
    <dbReference type="NCBI Taxonomy" id="2509291"/>
    <lineage>
        <taxon>Eukaryota</taxon>
        <taxon>Metazoa</taxon>
        <taxon>Ecdysozoa</taxon>
        <taxon>Arthropoda</taxon>
        <taxon>Hexapoda</taxon>
        <taxon>Insecta</taxon>
        <taxon>Pterygota</taxon>
        <taxon>Neoptera</taxon>
        <taxon>Polyneoptera</taxon>
        <taxon>Orthoptera</taxon>
        <taxon>Ensifera</taxon>
        <taxon>Gryllidea</taxon>
        <taxon>Grylloidea</taxon>
        <taxon>Gryllidae</taxon>
        <taxon>Gryllinae</taxon>
        <taxon>Gryllus</taxon>
    </lineage>
</organism>
<dbReference type="CDD" id="cd15565">
    <property type="entry name" value="PHD2_NSD"/>
    <property type="match status" value="1"/>
</dbReference>
<dbReference type="InterPro" id="IPR055198">
    <property type="entry name" value="NSD_PHD"/>
</dbReference>
<feature type="region of interest" description="Disordered" evidence="15">
    <location>
        <begin position="412"/>
        <end position="432"/>
    </location>
</feature>
<evidence type="ECO:0008006" key="22">
    <source>
        <dbReference type="Google" id="ProtNLM"/>
    </source>
</evidence>
<dbReference type="InterPro" id="IPR013083">
    <property type="entry name" value="Znf_RING/FYVE/PHD"/>
</dbReference>
<dbReference type="SMART" id="SM00317">
    <property type="entry name" value="SET"/>
    <property type="match status" value="1"/>
</dbReference>
<dbReference type="GO" id="GO:0005634">
    <property type="term" value="C:nucleus"/>
    <property type="evidence" value="ECO:0007669"/>
    <property type="project" value="UniProtKB-SubCell"/>
</dbReference>
<dbReference type="SUPFAM" id="SSF47095">
    <property type="entry name" value="HMG-box"/>
    <property type="match status" value="1"/>
</dbReference>
<reference evidence="20 21" key="1">
    <citation type="submission" date="2024-03" db="EMBL/GenBank/DDBJ databases">
        <title>The genome assembly and annotation of the cricket Gryllus longicercus Weissman &amp; Gray.</title>
        <authorList>
            <person name="Szrajer S."/>
            <person name="Gray D."/>
            <person name="Ylla G."/>
        </authorList>
    </citation>
    <scope>NUCLEOTIDE SEQUENCE [LARGE SCALE GENOMIC DNA]</scope>
    <source>
        <strain evidence="20">DAG 2021-001</strain>
        <tissue evidence="20">Whole body minus gut</tissue>
    </source>
</reference>
<dbReference type="SMART" id="SM00249">
    <property type="entry name" value="PHD"/>
    <property type="match status" value="5"/>
</dbReference>
<dbReference type="InterPro" id="IPR036910">
    <property type="entry name" value="HMG_box_dom_sf"/>
</dbReference>
<dbReference type="Pfam" id="PF00855">
    <property type="entry name" value="PWWP"/>
    <property type="match status" value="2"/>
</dbReference>
<dbReference type="SMART" id="SM00570">
    <property type="entry name" value="AWS"/>
    <property type="match status" value="1"/>
</dbReference>
<dbReference type="PROSITE" id="PS51215">
    <property type="entry name" value="AWS"/>
    <property type="match status" value="1"/>
</dbReference>
<feature type="compositionally biased region" description="Acidic residues" evidence="15">
    <location>
        <begin position="483"/>
        <end position="497"/>
    </location>
</feature>
<feature type="compositionally biased region" description="Polar residues" evidence="15">
    <location>
        <begin position="354"/>
        <end position="363"/>
    </location>
</feature>
<dbReference type="Proteomes" id="UP001378592">
    <property type="component" value="Unassembled WGS sequence"/>
</dbReference>
<keyword evidence="3" id="KW-0158">Chromosome</keyword>
<dbReference type="GO" id="GO:0008270">
    <property type="term" value="F:zinc ion binding"/>
    <property type="evidence" value="ECO:0007669"/>
    <property type="project" value="UniProtKB-KW"/>
</dbReference>
<dbReference type="PROSITE" id="PS50812">
    <property type="entry name" value="PWWP"/>
    <property type="match status" value="2"/>
</dbReference>
<evidence type="ECO:0000259" key="18">
    <source>
        <dbReference type="PROSITE" id="PS50868"/>
    </source>
</evidence>
<proteinExistence type="predicted"/>
<dbReference type="Pfam" id="PF17907">
    <property type="entry name" value="AWS"/>
    <property type="match status" value="1"/>
</dbReference>
<evidence type="ECO:0000256" key="13">
    <source>
        <dbReference type="ARBA" id="ARBA00023163"/>
    </source>
</evidence>
<comment type="caution">
    <text evidence="20">The sequence shown here is derived from an EMBL/GenBank/DDBJ whole genome shotgun (WGS) entry which is preliminary data.</text>
</comment>
<dbReference type="GO" id="GO:0032259">
    <property type="term" value="P:methylation"/>
    <property type="evidence" value="ECO:0007669"/>
    <property type="project" value="UniProtKB-KW"/>
</dbReference>
<evidence type="ECO:0000256" key="6">
    <source>
        <dbReference type="ARBA" id="ARBA00022679"/>
    </source>
</evidence>
<protein>
    <recommendedName>
        <fullName evidence="22">Histone-lysine N-methyltransferase NSD2</fullName>
    </recommendedName>
</protein>
<dbReference type="InterPro" id="IPR003616">
    <property type="entry name" value="Post-SET_dom"/>
</dbReference>
<dbReference type="InterPro" id="IPR017956">
    <property type="entry name" value="AT_hook_DNA-bd_motif"/>
</dbReference>
<feature type="region of interest" description="Disordered" evidence="15">
    <location>
        <begin position="477"/>
        <end position="518"/>
    </location>
</feature>
<dbReference type="InterPro" id="IPR001214">
    <property type="entry name" value="SET_dom"/>
</dbReference>
<feature type="compositionally biased region" description="Basic and acidic residues" evidence="15">
    <location>
        <begin position="384"/>
        <end position="399"/>
    </location>
</feature>
<keyword evidence="21" id="KW-1185">Reference proteome</keyword>
<accession>A0AAN9VMF2</accession>
<dbReference type="CDD" id="cd15566">
    <property type="entry name" value="PHD3_NSD"/>
    <property type="match status" value="1"/>
</dbReference>
<feature type="domain" description="PWWP" evidence="17">
    <location>
        <begin position="850"/>
        <end position="912"/>
    </location>
</feature>
<feature type="compositionally biased region" description="Polar residues" evidence="15">
    <location>
        <begin position="1395"/>
        <end position="1406"/>
    </location>
</feature>
<dbReference type="FunFam" id="2.30.30.140:FF:000099">
    <property type="entry name" value="Histone-lysine N-methyltransferase"/>
    <property type="match status" value="1"/>
</dbReference>
<evidence type="ECO:0000256" key="10">
    <source>
        <dbReference type="ARBA" id="ARBA00022771"/>
    </source>
</evidence>
<feature type="compositionally biased region" description="Basic residues" evidence="15">
    <location>
        <begin position="1407"/>
        <end position="1416"/>
    </location>
</feature>
<keyword evidence="11" id="KW-0862">Zinc</keyword>
<feature type="compositionally biased region" description="Basic and acidic residues" evidence="15">
    <location>
        <begin position="611"/>
        <end position="640"/>
    </location>
</feature>
<evidence type="ECO:0000313" key="21">
    <source>
        <dbReference type="Proteomes" id="UP001378592"/>
    </source>
</evidence>
<dbReference type="Pfam" id="PF23004">
    <property type="entry name" value="PHDvar_NSD"/>
    <property type="match status" value="1"/>
</dbReference>
<feature type="region of interest" description="Disordered" evidence="15">
    <location>
        <begin position="1485"/>
        <end position="1532"/>
    </location>
</feature>
<evidence type="ECO:0000256" key="5">
    <source>
        <dbReference type="ARBA" id="ARBA00022603"/>
    </source>
</evidence>
<evidence type="ECO:0000256" key="11">
    <source>
        <dbReference type="ARBA" id="ARBA00022833"/>
    </source>
</evidence>
<dbReference type="PROSITE" id="PS50868">
    <property type="entry name" value="POST_SET"/>
    <property type="match status" value="1"/>
</dbReference>
<feature type="domain" description="SET" evidence="16">
    <location>
        <begin position="1034"/>
        <end position="1151"/>
    </location>
</feature>
<gene>
    <name evidence="20" type="ORF">R5R35_002343</name>
</gene>
<evidence type="ECO:0000259" key="19">
    <source>
        <dbReference type="PROSITE" id="PS51215"/>
    </source>
</evidence>
<evidence type="ECO:0000256" key="9">
    <source>
        <dbReference type="ARBA" id="ARBA00022737"/>
    </source>
</evidence>
<evidence type="ECO:0000259" key="16">
    <source>
        <dbReference type="PROSITE" id="PS50280"/>
    </source>
</evidence>
<dbReference type="SMART" id="SM00508">
    <property type="entry name" value="PostSET"/>
    <property type="match status" value="1"/>
</dbReference>
<feature type="domain" description="Post-SET" evidence="18">
    <location>
        <begin position="1158"/>
        <end position="1174"/>
    </location>
</feature>
<evidence type="ECO:0000256" key="14">
    <source>
        <dbReference type="ARBA" id="ARBA00023242"/>
    </source>
</evidence>
<dbReference type="PROSITE" id="PS50280">
    <property type="entry name" value="SET"/>
    <property type="match status" value="1"/>
</dbReference>
<evidence type="ECO:0000256" key="3">
    <source>
        <dbReference type="ARBA" id="ARBA00022454"/>
    </source>
</evidence>